<dbReference type="PIRSF" id="PIRSF005962">
    <property type="entry name" value="Pept_M20D_amidohydro"/>
    <property type="match status" value="1"/>
</dbReference>
<dbReference type="InterPro" id="IPR011650">
    <property type="entry name" value="Peptidase_M20_dimer"/>
</dbReference>
<dbReference type="InterPro" id="IPR002933">
    <property type="entry name" value="Peptidase_M20"/>
</dbReference>
<evidence type="ECO:0000256" key="3">
    <source>
        <dbReference type="PIRSR" id="PIRSR005962-1"/>
    </source>
</evidence>
<comment type="similarity">
    <text evidence="1">Belongs to the peptidase M20 family.</text>
</comment>
<feature type="binding site" evidence="3">
    <location>
        <position position="145"/>
    </location>
    <ligand>
        <name>Mn(2+)</name>
        <dbReference type="ChEBI" id="CHEBI:29035"/>
        <label>2</label>
    </ligand>
</feature>
<dbReference type="Gene3D" id="3.40.630.10">
    <property type="entry name" value="Zn peptidases"/>
    <property type="match status" value="1"/>
</dbReference>
<comment type="cofactor">
    <cofactor evidence="3">
        <name>Mn(2+)</name>
        <dbReference type="ChEBI" id="CHEBI:29035"/>
    </cofactor>
    <text evidence="3">The Mn(2+) ion enhances activity.</text>
</comment>
<reference evidence="5" key="1">
    <citation type="submission" date="2022-09" db="EMBL/GenBank/DDBJ databases">
        <title>Genome analysis and characterization of larvicidal activity of Brevibacillus strains.</title>
        <authorList>
            <person name="Patrusheva E.V."/>
            <person name="Izotova A.O."/>
            <person name="Toshchakov S.V."/>
            <person name="Sineoky S.P."/>
        </authorList>
    </citation>
    <scope>NUCLEOTIDE SEQUENCE</scope>
    <source>
        <strain evidence="5">VKPM_B-13247</strain>
    </source>
</reference>
<proteinExistence type="inferred from homology"/>
<dbReference type="PANTHER" id="PTHR11014:SF63">
    <property type="entry name" value="METALLOPEPTIDASE, PUTATIVE (AFU_ORTHOLOGUE AFUA_6G09600)-RELATED"/>
    <property type="match status" value="1"/>
</dbReference>
<evidence type="ECO:0000259" key="4">
    <source>
        <dbReference type="Pfam" id="PF07687"/>
    </source>
</evidence>
<dbReference type="GO" id="GO:0046872">
    <property type="term" value="F:metal ion binding"/>
    <property type="evidence" value="ECO:0007669"/>
    <property type="project" value="UniProtKB-KW"/>
</dbReference>
<feature type="binding site" evidence="3">
    <location>
        <position position="111"/>
    </location>
    <ligand>
        <name>Mn(2+)</name>
        <dbReference type="ChEBI" id="CHEBI:29035"/>
        <label>2</label>
    </ligand>
</feature>
<dbReference type="Gene3D" id="3.30.70.360">
    <property type="match status" value="1"/>
</dbReference>
<dbReference type="EMBL" id="JAPTNE010000007">
    <property type="protein sequence ID" value="MCZ0806524.1"/>
    <property type="molecule type" value="Genomic_DNA"/>
</dbReference>
<dbReference type="Pfam" id="PF01546">
    <property type="entry name" value="Peptidase_M20"/>
    <property type="match status" value="1"/>
</dbReference>
<protein>
    <submittedName>
        <fullName evidence="5">M20 family metallopeptidase</fullName>
    </submittedName>
</protein>
<keyword evidence="2" id="KW-0378">Hydrolase</keyword>
<dbReference type="GO" id="GO:0016787">
    <property type="term" value="F:hydrolase activity"/>
    <property type="evidence" value="ECO:0007669"/>
    <property type="project" value="UniProtKB-KW"/>
</dbReference>
<dbReference type="Proteomes" id="UP001077662">
    <property type="component" value="Unassembled WGS sequence"/>
</dbReference>
<dbReference type="InterPro" id="IPR036264">
    <property type="entry name" value="Bact_exopeptidase_dim_dom"/>
</dbReference>
<dbReference type="FunFam" id="3.30.70.360:FF:000014">
    <property type="entry name" value="N-acyl-L-amino acid amidohydrolase"/>
    <property type="match status" value="1"/>
</dbReference>
<dbReference type="NCBIfam" id="TIGR01891">
    <property type="entry name" value="amidohydrolases"/>
    <property type="match status" value="1"/>
</dbReference>
<evidence type="ECO:0000256" key="2">
    <source>
        <dbReference type="ARBA" id="ARBA00022801"/>
    </source>
</evidence>
<accession>A0AAP3DDS0</accession>
<sequence>MLHQACTKLEELYTEMVDLRRDFHMYPELSFQEVETPKKIAAYLRKLSIEVQEGVGGRGIVATIYGKKQKSSGEPGKTVALRADFDALPIQDEKQVEYKSRVPGVMHACGHDIHTAALLGTAKIIKEYEHELSGTVVLIFQHAEELIPGGAISMVEDGCLDGVDVIYGAHVFSGLPLGVIGVQEGYMLAAGDEFQIEIQGKGGHGASPHESIDPVVIGSQLILNLQQVVSRRVDPLQPAVLTIGSFQSGATYNVIPDTAQILGTVRTFSEETRTSIEKEMQQIVQHTVEGAGATVQFTYRRGYPSVWNDPAETRRVEAIAKQLVGNERVIRVPPQMGGEDFAYYLQKIPGNFIGVGGGNSEINAIYPHHHPMFDVDERSMLQIGKLFLGLLAEHLVVSEDEGAVKTTS</sequence>
<dbReference type="CDD" id="cd08021">
    <property type="entry name" value="M20_Acy1_YhaA-like"/>
    <property type="match status" value="1"/>
</dbReference>
<dbReference type="SUPFAM" id="SSF53187">
    <property type="entry name" value="Zn-dependent exopeptidases"/>
    <property type="match status" value="1"/>
</dbReference>
<feature type="binding site" evidence="3">
    <location>
        <position position="170"/>
    </location>
    <ligand>
        <name>Mn(2+)</name>
        <dbReference type="ChEBI" id="CHEBI:29035"/>
        <label>2</label>
    </ligand>
</feature>
<feature type="binding site" evidence="3">
    <location>
        <position position="369"/>
    </location>
    <ligand>
        <name>Mn(2+)</name>
        <dbReference type="ChEBI" id="CHEBI:29035"/>
        <label>2</label>
    </ligand>
</feature>
<keyword evidence="3" id="KW-0479">Metal-binding</keyword>
<keyword evidence="3" id="KW-0464">Manganese</keyword>
<feature type="domain" description="Peptidase M20 dimerisation" evidence="4">
    <location>
        <begin position="194"/>
        <end position="287"/>
    </location>
</feature>
<organism evidence="5 6">
    <name type="scientific">Brevibacillus laterosporus</name>
    <name type="common">Bacillus laterosporus</name>
    <dbReference type="NCBI Taxonomy" id="1465"/>
    <lineage>
        <taxon>Bacteria</taxon>
        <taxon>Bacillati</taxon>
        <taxon>Bacillota</taxon>
        <taxon>Bacilli</taxon>
        <taxon>Bacillales</taxon>
        <taxon>Paenibacillaceae</taxon>
        <taxon>Brevibacillus</taxon>
    </lineage>
</organism>
<name>A0AAP3DDS0_BRELA</name>
<dbReference type="Pfam" id="PF07687">
    <property type="entry name" value="M20_dimer"/>
    <property type="match status" value="1"/>
</dbReference>
<evidence type="ECO:0000256" key="1">
    <source>
        <dbReference type="ARBA" id="ARBA00006153"/>
    </source>
</evidence>
<feature type="binding site" evidence="3">
    <location>
        <position position="109"/>
    </location>
    <ligand>
        <name>Mn(2+)</name>
        <dbReference type="ChEBI" id="CHEBI:29035"/>
        <label>2</label>
    </ligand>
</feature>
<dbReference type="PANTHER" id="PTHR11014">
    <property type="entry name" value="PEPTIDASE M20 FAMILY MEMBER"/>
    <property type="match status" value="1"/>
</dbReference>
<dbReference type="SUPFAM" id="SSF55031">
    <property type="entry name" value="Bacterial exopeptidase dimerisation domain"/>
    <property type="match status" value="1"/>
</dbReference>
<gene>
    <name evidence="5" type="ORF">O0554_06260</name>
</gene>
<dbReference type="AlphaFoldDB" id="A0AAP3DDS0"/>
<dbReference type="InterPro" id="IPR017439">
    <property type="entry name" value="Amidohydrolase"/>
</dbReference>
<dbReference type="RefSeq" id="WP_104148977.1">
    <property type="nucleotide sequence ID" value="NZ_JANSGW010000007.1"/>
</dbReference>
<comment type="caution">
    <text evidence="5">The sequence shown here is derived from an EMBL/GenBank/DDBJ whole genome shotgun (WGS) entry which is preliminary data.</text>
</comment>
<evidence type="ECO:0000313" key="5">
    <source>
        <dbReference type="EMBL" id="MCZ0806524.1"/>
    </source>
</evidence>
<evidence type="ECO:0000313" key="6">
    <source>
        <dbReference type="Proteomes" id="UP001077662"/>
    </source>
</evidence>